<proteinExistence type="predicted"/>
<sequence length="160" mass="17666">MAKMISLKGLNKADVLAALYNASKPLAMGFMHYDPKPMTRQQAEALLKHQTDFDYLQGRVMKVDLSEDDFFDPRLYDRDNGQGAAEKVIEALRRSGDTNPADIQAAHYVNTLESAEETEDRLGTASGPRGTAGSMAVFELGLKDVAGPLHKKVQEARRKL</sequence>
<feature type="non-terminal residue" evidence="1">
    <location>
        <position position="160"/>
    </location>
</feature>
<comment type="caution">
    <text evidence="1">The sequence shown here is derived from an EMBL/GenBank/DDBJ whole genome shotgun (WGS) entry which is preliminary data.</text>
</comment>
<accession>A0A931SE17</accession>
<organism evidence="1 2">
    <name type="scientific">Candidatus Sungiibacteriota bacterium</name>
    <dbReference type="NCBI Taxonomy" id="2750080"/>
    <lineage>
        <taxon>Bacteria</taxon>
        <taxon>Candidatus Sungiibacteriota</taxon>
    </lineage>
</organism>
<dbReference type="Proteomes" id="UP000724148">
    <property type="component" value="Unassembled WGS sequence"/>
</dbReference>
<protein>
    <submittedName>
        <fullName evidence="1">Uncharacterized protein</fullName>
    </submittedName>
</protein>
<evidence type="ECO:0000313" key="2">
    <source>
        <dbReference type="Proteomes" id="UP000724148"/>
    </source>
</evidence>
<dbReference type="AlphaFoldDB" id="A0A931SE17"/>
<evidence type="ECO:0000313" key="1">
    <source>
        <dbReference type="EMBL" id="MBI2097172.1"/>
    </source>
</evidence>
<dbReference type="EMBL" id="JACOZA010000084">
    <property type="protein sequence ID" value="MBI2097172.1"/>
    <property type="molecule type" value="Genomic_DNA"/>
</dbReference>
<name>A0A931SE17_9BACT</name>
<reference evidence="1" key="1">
    <citation type="submission" date="2020-07" db="EMBL/GenBank/DDBJ databases">
        <title>Huge and variable diversity of episymbiotic CPR bacteria and DPANN archaea in groundwater ecosystems.</title>
        <authorList>
            <person name="He C.Y."/>
            <person name="Keren R."/>
            <person name="Whittaker M."/>
            <person name="Farag I.F."/>
            <person name="Doudna J."/>
            <person name="Cate J.H.D."/>
            <person name="Banfield J.F."/>
        </authorList>
    </citation>
    <scope>NUCLEOTIDE SEQUENCE</scope>
    <source>
        <strain evidence="1">NC_groundwater_193_Ag_S-0.1um_51_7</strain>
    </source>
</reference>
<gene>
    <name evidence="1" type="ORF">HYT40_03445</name>
</gene>